<dbReference type="Pfam" id="PF09297">
    <property type="entry name" value="Zn_ribbon_NUD"/>
    <property type="match status" value="1"/>
</dbReference>
<dbReference type="InterPro" id="IPR049734">
    <property type="entry name" value="NudC-like_C"/>
</dbReference>
<evidence type="ECO:0000256" key="1">
    <source>
        <dbReference type="ARBA" id="ARBA00001946"/>
    </source>
</evidence>
<comment type="similarity">
    <text evidence="3">Belongs to the Nudix hydrolase family. NudC subfamily.</text>
</comment>
<dbReference type="InterPro" id="IPR015375">
    <property type="entry name" value="NADH_PPase-like_N"/>
</dbReference>
<dbReference type="Gene3D" id="3.90.79.20">
    <property type="match status" value="1"/>
</dbReference>
<proteinExistence type="inferred from homology"/>
<evidence type="ECO:0000256" key="10">
    <source>
        <dbReference type="SAM" id="MobiDB-lite"/>
    </source>
</evidence>
<gene>
    <name evidence="12" type="primary">nudC</name>
    <name evidence="12" type="ORF">RWH43_08980</name>
</gene>
<keyword evidence="13" id="KW-1185">Reference proteome</keyword>
<dbReference type="EMBL" id="JAWDIU010000002">
    <property type="protein sequence ID" value="MDU0326886.1"/>
    <property type="molecule type" value="Genomic_DNA"/>
</dbReference>
<protein>
    <recommendedName>
        <fullName evidence="4">NAD(+) diphosphatase</fullName>
        <ecNumber evidence="4">3.6.1.22</ecNumber>
    </recommendedName>
</protein>
<evidence type="ECO:0000313" key="13">
    <source>
        <dbReference type="Proteomes" id="UP001256673"/>
    </source>
</evidence>
<evidence type="ECO:0000259" key="11">
    <source>
        <dbReference type="PROSITE" id="PS51462"/>
    </source>
</evidence>
<feature type="region of interest" description="Disordered" evidence="10">
    <location>
        <begin position="93"/>
        <end position="184"/>
    </location>
</feature>
<keyword evidence="7" id="KW-0460">Magnesium</keyword>
<keyword evidence="6 12" id="KW-0378">Hydrolase</keyword>
<evidence type="ECO:0000313" key="12">
    <source>
        <dbReference type="EMBL" id="MDU0326886.1"/>
    </source>
</evidence>
<dbReference type="EC" id="3.6.1.22" evidence="4"/>
<feature type="compositionally biased region" description="Low complexity" evidence="10">
    <location>
        <begin position="1"/>
        <end position="20"/>
    </location>
</feature>
<evidence type="ECO:0000256" key="7">
    <source>
        <dbReference type="ARBA" id="ARBA00022842"/>
    </source>
</evidence>
<evidence type="ECO:0000256" key="6">
    <source>
        <dbReference type="ARBA" id="ARBA00022801"/>
    </source>
</evidence>
<organism evidence="12 13">
    <name type="scientific">Microbacterium algihabitans</name>
    <dbReference type="NCBI Taxonomy" id="3075992"/>
    <lineage>
        <taxon>Bacteria</taxon>
        <taxon>Bacillati</taxon>
        <taxon>Actinomycetota</taxon>
        <taxon>Actinomycetes</taxon>
        <taxon>Micrococcales</taxon>
        <taxon>Microbacteriaceae</taxon>
        <taxon>Microbacterium</taxon>
    </lineage>
</organism>
<comment type="caution">
    <text evidence="12">The sequence shown here is derived from an EMBL/GenBank/DDBJ whole genome shotgun (WGS) entry which is preliminary data.</text>
</comment>
<dbReference type="InterPro" id="IPR015376">
    <property type="entry name" value="Znr_NADH_PPase"/>
</dbReference>
<dbReference type="PANTHER" id="PTHR42904:SF6">
    <property type="entry name" value="NAD-CAPPED RNA HYDROLASE NUDT12"/>
    <property type="match status" value="1"/>
</dbReference>
<comment type="cofactor">
    <cofactor evidence="1">
        <name>Mg(2+)</name>
        <dbReference type="ChEBI" id="CHEBI:18420"/>
    </cofactor>
</comment>
<name>A0ABU3RVH4_9MICO</name>
<dbReference type="GO" id="GO:0016787">
    <property type="term" value="F:hydrolase activity"/>
    <property type="evidence" value="ECO:0007669"/>
    <property type="project" value="UniProtKB-KW"/>
</dbReference>
<evidence type="ECO:0000256" key="5">
    <source>
        <dbReference type="ARBA" id="ARBA00022723"/>
    </source>
</evidence>
<dbReference type="PANTHER" id="PTHR42904">
    <property type="entry name" value="NUDIX HYDROLASE, NUDC SUBFAMILY"/>
    <property type="match status" value="1"/>
</dbReference>
<dbReference type="SUPFAM" id="SSF55811">
    <property type="entry name" value="Nudix"/>
    <property type="match status" value="1"/>
</dbReference>
<evidence type="ECO:0000256" key="8">
    <source>
        <dbReference type="ARBA" id="ARBA00023027"/>
    </source>
</evidence>
<feature type="region of interest" description="Disordered" evidence="10">
    <location>
        <begin position="1"/>
        <end position="53"/>
    </location>
</feature>
<accession>A0ABU3RVH4</accession>
<evidence type="ECO:0000256" key="2">
    <source>
        <dbReference type="ARBA" id="ARBA00001947"/>
    </source>
</evidence>
<dbReference type="Gene3D" id="3.90.79.10">
    <property type="entry name" value="Nucleoside Triphosphate Pyrophosphohydrolase"/>
    <property type="match status" value="1"/>
</dbReference>
<dbReference type="Pfam" id="PF09296">
    <property type="entry name" value="NUDIX-like"/>
    <property type="match status" value="1"/>
</dbReference>
<dbReference type="CDD" id="cd03429">
    <property type="entry name" value="NUDIX_NADH_pyrophosphatase_Nudt13"/>
    <property type="match status" value="1"/>
</dbReference>
<dbReference type="InterPro" id="IPR015797">
    <property type="entry name" value="NUDIX_hydrolase-like_dom_sf"/>
</dbReference>
<sequence>MSLPASSSSQNPPSSSAADSGPQDRSADAADLAVDRAGAERDQPGLLGNLAADPRTLVLAVRRDAAPLIDGRLAFVSFADLASSAAGSQKTAGLEASASAGPQHLTEHAASAPSPQPAEPSASAESARPAEPMASALAGSSAPAESARPAESTASAESARPAEPAASAPAPSARPAAPDAAAPHDIPGITHWAFLGRTPDHRAVLLAVVADGAGDELVPDADWAPLRAAGGDLPAGEAELLTAAVALSGWLRDAAFCPACGALTELRQAGWSRHCPVCGREHFPRTDPAVIVLLTSAEGDRVLLGANAAWGGDRYSCFAGFAEAGESLEDAVAREVNEESGVRLREIVYRGSQAWPYPRSLMLGFRAVVVDEVEALADGEEIVEVRWFTREEIGSALRGESAVHLPGAASIARRLIEDWYGETA</sequence>
<dbReference type="InterPro" id="IPR020084">
    <property type="entry name" value="NUDIX_hydrolase_CS"/>
</dbReference>
<keyword evidence="8" id="KW-0520">NAD</keyword>
<dbReference type="PROSITE" id="PS51462">
    <property type="entry name" value="NUDIX"/>
    <property type="match status" value="1"/>
</dbReference>
<dbReference type="NCBIfam" id="NF001299">
    <property type="entry name" value="PRK00241.1"/>
    <property type="match status" value="1"/>
</dbReference>
<dbReference type="InterPro" id="IPR050241">
    <property type="entry name" value="NAD-cap_RNA_hydrolase_NudC"/>
</dbReference>
<reference evidence="12 13" key="1">
    <citation type="submission" date="2023-09" db="EMBL/GenBank/DDBJ databases">
        <title>Microbacterium fusihabitans sp. nov., Microbacterium phycihabitans sp. nov., and Microbacterium cervinum sp. nov., isolated from dried seaweeds of beach.</title>
        <authorList>
            <person name="Lee S.D."/>
        </authorList>
    </citation>
    <scope>NUCLEOTIDE SEQUENCE [LARGE SCALE GENOMIC DNA]</scope>
    <source>
        <strain evidence="12 13">KSW2-21</strain>
    </source>
</reference>
<feature type="domain" description="Nudix hydrolase" evidence="11">
    <location>
        <begin position="284"/>
        <end position="410"/>
    </location>
</feature>
<comment type="catalytic activity">
    <reaction evidence="9">
        <text>a 5'-end NAD(+)-phospho-ribonucleoside in mRNA + H2O = a 5'-end phospho-adenosine-phospho-ribonucleoside in mRNA + beta-nicotinamide D-ribonucleotide + 2 H(+)</text>
        <dbReference type="Rhea" id="RHEA:60876"/>
        <dbReference type="Rhea" id="RHEA-COMP:15698"/>
        <dbReference type="Rhea" id="RHEA-COMP:15719"/>
        <dbReference type="ChEBI" id="CHEBI:14649"/>
        <dbReference type="ChEBI" id="CHEBI:15377"/>
        <dbReference type="ChEBI" id="CHEBI:15378"/>
        <dbReference type="ChEBI" id="CHEBI:144029"/>
        <dbReference type="ChEBI" id="CHEBI:144051"/>
    </reaction>
    <physiologicalReaction direction="left-to-right" evidence="9">
        <dbReference type="Rhea" id="RHEA:60877"/>
    </physiologicalReaction>
</comment>
<dbReference type="Proteomes" id="UP001256673">
    <property type="component" value="Unassembled WGS sequence"/>
</dbReference>
<feature type="compositionally biased region" description="Basic and acidic residues" evidence="10">
    <location>
        <begin position="25"/>
        <end position="43"/>
    </location>
</feature>
<feature type="compositionally biased region" description="Low complexity" evidence="10">
    <location>
        <begin position="109"/>
        <end position="183"/>
    </location>
</feature>
<dbReference type="RefSeq" id="WP_316001280.1">
    <property type="nucleotide sequence ID" value="NZ_JAWDIU010000002.1"/>
</dbReference>
<evidence type="ECO:0000256" key="9">
    <source>
        <dbReference type="ARBA" id="ARBA00023679"/>
    </source>
</evidence>
<evidence type="ECO:0000256" key="4">
    <source>
        <dbReference type="ARBA" id="ARBA00012381"/>
    </source>
</evidence>
<dbReference type="InterPro" id="IPR000086">
    <property type="entry name" value="NUDIX_hydrolase_dom"/>
</dbReference>
<dbReference type="PROSITE" id="PS00893">
    <property type="entry name" value="NUDIX_BOX"/>
    <property type="match status" value="1"/>
</dbReference>
<evidence type="ECO:0000256" key="3">
    <source>
        <dbReference type="ARBA" id="ARBA00009595"/>
    </source>
</evidence>
<keyword evidence="5" id="KW-0479">Metal-binding</keyword>
<dbReference type="Pfam" id="PF00293">
    <property type="entry name" value="NUDIX"/>
    <property type="match status" value="1"/>
</dbReference>
<comment type="cofactor">
    <cofactor evidence="2">
        <name>Zn(2+)</name>
        <dbReference type="ChEBI" id="CHEBI:29105"/>
    </cofactor>
</comment>